<gene>
    <name evidence="2" type="ORF">AU255_03850</name>
</gene>
<evidence type="ECO:0000256" key="1">
    <source>
        <dbReference type="SAM" id="Phobius"/>
    </source>
</evidence>
<dbReference type="EMBL" id="LPUF01000001">
    <property type="protein sequence ID" value="OQK17041.1"/>
    <property type="molecule type" value="Genomic_DNA"/>
</dbReference>
<keyword evidence="3" id="KW-1185">Reference proteome</keyword>
<proteinExistence type="predicted"/>
<keyword evidence="1" id="KW-1133">Transmembrane helix</keyword>
<dbReference type="STRING" id="1420851.AU255_03850"/>
<dbReference type="Proteomes" id="UP000191980">
    <property type="component" value="Unassembled WGS sequence"/>
</dbReference>
<organism evidence="2 3">
    <name type="scientific">Methyloprofundus sedimenti</name>
    <dbReference type="NCBI Taxonomy" id="1420851"/>
    <lineage>
        <taxon>Bacteria</taxon>
        <taxon>Pseudomonadati</taxon>
        <taxon>Pseudomonadota</taxon>
        <taxon>Gammaproteobacteria</taxon>
        <taxon>Methylococcales</taxon>
        <taxon>Methylococcaceae</taxon>
        <taxon>Methyloprofundus</taxon>
    </lineage>
</organism>
<protein>
    <submittedName>
        <fullName evidence="2">Uncharacterized protein</fullName>
    </submittedName>
</protein>
<accession>A0A1V8M659</accession>
<feature type="transmembrane region" description="Helical" evidence="1">
    <location>
        <begin position="50"/>
        <end position="68"/>
    </location>
</feature>
<sequence length="91" mass="10551">MINWQPQIGDPTAMGWITVALYFFMALVAFKVIVSVPVLFSAETAVKQKWFWSLVTLILLILGINKQLDLQSLFTAIGKYYAHRDGWYEHW</sequence>
<dbReference type="OrthoDB" id="428401at2"/>
<dbReference type="AlphaFoldDB" id="A0A1V8M659"/>
<keyword evidence="1" id="KW-0812">Transmembrane</keyword>
<name>A0A1V8M659_9GAMM</name>
<keyword evidence="1" id="KW-0472">Membrane</keyword>
<evidence type="ECO:0000313" key="3">
    <source>
        <dbReference type="Proteomes" id="UP000191980"/>
    </source>
</evidence>
<evidence type="ECO:0000313" key="2">
    <source>
        <dbReference type="EMBL" id="OQK17041.1"/>
    </source>
</evidence>
<reference evidence="2 3" key="1">
    <citation type="submission" date="2015-12" db="EMBL/GenBank/DDBJ databases">
        <authorList>
            <person name="Shamseldin A."/>
            <person name="Moawad H."/>
            <person name="Abd El-Rahim W.M."/>
            <person name="Sadowsky M.J."/>
        </authorList>
    </citation>
    <scope>NUCLEOTIDE SEQUENCE [LARGE SCALE GENOMIC DNA]</scope>
    <source>
        <strain evidence="2 3">WF1</strain>
    </source>
</reference>
<dbReference type="RefSeq" id="WP_080521657.1">
    <property type="nucleotide sequence ID" value="NZ_LPUF01000001.1"/>
</dbReference>
<feature type="transmembrane region" description="Helical" evidence="1">
    <location>
        <begin position="13"/>
        <end position="38"/>
    </location>
</feature>
<comment type="caution">
    <text evidence="2">The sequence shown here is derived from an EMBL/GenBank/DDBJ whole genome shotgun (WGS) entry which is preliminary data.</text>
</comment>